<evidence type="ECO:0000313" key="1">
    <source>
        <dbReference type="EMBL" id="GHB12261.1"/>
    </source>
</evidence>
<sequence length="67" mass="7280">MHHIECPRCGGHQTASAEALSSPEAIDCQICGEFLATRQALSERESPSLFVQSCLRSHALLRVMTPA</sequence>
<evidence type="ECO:0000313" key="2">
    <source>
        <dbReference type="Proteomes" id="UP000646745"/>
    </source>
</evidence>
<organism evidence="1 2">
    <name type="scientific">Salinicola rhizosphaerae</name>
    <dbReference type="NCBI Taxonomy" id="1443141"/>
    <lineage>
        <taxon>Bacteria</taxon>
        <taxon>Pseudomonadati</taxon>
        <taxon>Pseudomonadota</taxon>
        <taxon>Gammaproteobacteria</taxon>
        <taxon>Oceanospirillales</taxon>
        <taxon>Halomonadaceae</taxon>
        <taxon>Salinicola</taxon>
    </lineage>
</organism>
<protein>
    <recommendedName>
        <fullName evidence="3">TFIIB-type domain-containing protein</fullName>
    </recommendedName>
</protein>
<evidence type="ECO:0008006" key="3">
    <source>
        <dbReference type="Google" id="ProtNLM"/>
    </source>
</evidence>
<reference evidence="2" key="1">
    <citation type="journal article" date="2019" name="Int. J. Syst. Evol. Microbiol.">
        <title>The Global Catalogue of Microorganisms (GCM) 10K type strain sequencing project: providing services to taxonomists for standard genome sequencing and annotation.</title>
        <authorList>
            <consortium name="The Broad Institute Genomics Platform"/>
            <consortium name="The Broad Institute Genome Sequencing Center for Infectious Disease"/>
            <person name="Wu L."/>
            <person name="Ma J."/>
        </authorList>
    </citation>
    <scope>NUCLEOTIDE SEQUENCE [LARGE SCALE GENOMIC DNA]</scope>
    <source>
        <strain evidence="2">KCTC 32998</strain>
    </source>
</reference>
<dbReference type="RefSeq" id="WP_189443275.1">
    <property type="nucleotide sequence ID" value="NZ_BMZI01000002.1"/>
</dbReference>
<keyword evidence="2" id="KW-1185">Reference proteome</keyword>
<accession>A0ABQ3DXT9</accession>
<name>A0ABQ3DXT9_9GAMM</name>
<comment type="caution">
    <text evidence="1">The sequence shown here is derived from an EMBL/GenBank/DDBJ whole genome shotgun (WGS) entry which is preliminary data.</text>
</comment>
<dbReference type="Proteomes" id="UP000646745">
    <property type="component" value="Unassembled WGS sequence"/>
</dbReference>
<dbReference type="EMBL" id="BMZI01000002">
    <property type="protein sequence ID" value="GHB12261.1"/>
    <property type="molecule type" value="Genomic_DNA"/>
</dbReference>
<gene>
    <name evidence="1" type="ORF">GCM10009038_07500</name>
</gene>
<proteinExistence type="predicted"/>